<dbReference type="PANTHER" id="PTHR48081">
    <property type="entry name" value="AB HYDROLASE SUPERFAMILY PROTEIN C4A8.06C"/>
    <property type="match status" value="1"/>
</dbReference>
<dbReference type="PANTHER" id="PTHR48081:SF31">
    <property type="entry name" value="STERYL ACETYL HYDROLASE MUG81-RELATED"/>
    <property type="match status" value="1"/>
</dbReference>
<dbReference type="OrthoDB" id="2152029at2759"/>
<dbReference type="InterPro" id="IPR050300">
    <property type="entry name" value="GDXG_lipolytic_enzyme"/>
</dbReference>
<keyword evidence="1" id="KW-0378">Hydrolase</keyword>
<dbReference type="Pfam" id="PF10340">
    <property type="entry name" value="Say1_Mug180"/>
    <property type="match status" value="1"/>
</dbReference>
<dbReference type="Gene3D" id="3.40.50.1820">
    <property type="entry name" value="alpha/beta hydrolase"/>
    <property type="match status" value="1"/>
</dbReference>
<gene>
    <name evidence="3" type="ORF">BABINDRAFT_163867</name>
</gene>
<dbReference type="InterPro" id="IPR029058">
    <property type="entry name" value="AB_hydrolase_fold"/>
</dbReference>
<dbReference type="GeneID" id="30148005"/>
<feature type="chain" id="PRO_5009134247" description="Alpha/beta hydrolase fold-3 domain-containing protein" evidence="2">
    <location>
        <begin position="21"/>
        <end position="360"/>
    </location>
</feature>
<accession>A0A1E3QHN0</accession>
<dbReference type="EMBL" id="KV454443">
    <property type="protein sequence ID" value="ODQ77140.1"/>
    <property type="molecule type" value="Genomic_DNA"/>
</dbReference>
<dbReference type="RefSeq" id="XP_018982468.1">
    <property type="nucleotide sequence ID" value="XM_019130152.1"/>
</dbReference>
<organism evidence="3 4">
    <name type="scientific">Babjeviella inositovora NRRL Y-12698</name>
    <dbReference type="NCBI Taxonomy" id="984486"/>
    <lineage>
        <taxon>Eukaryota</taxon>
        <taxon>Fungi</taxon>
        <taxon>Dikarya</taxon>
        <taxon>Ascomycota</taxon>
        <taxon>Saccharomycotina</taxon>
        <taxon>Pichiomycetes</taxon>
        <taxon>Serinales incertae sedis</taxon>
        <taxon>Babjeviella</taxon>
    </lineage>
</organism>
<evidence type="ECO:0008006" key="5">
    <source>
        <dbReference type="Google" id="ProtNLM"/>
    </source>
</evidence>
<reference evidence="4" key="1">
    <citation type="submission" date="2016-05" db="EMBL/GenBank/DDBJ databases">
        <title>Comparative genomics of biotechnologically important yeasts.</title>
        <authorList>
            <consortium name="DOE Joint Genome Institute"/>
            <person name="Riley R."/>
            <person name="Haridas S."/>
            <person name="Wolfe K.H."/>
            <person name="Lopes M.R."/>
            <person name="Hittinger C.T."/>
            <person name="Goker M."/>
            <person name="Salamov A."/>
            <person name="Wisecaver J."/>
            <person name="Long T.M."/>
            <person name="Aerts A.L."/>
            <person name="Barry K."/>
            <person name="Choi C."/>
            <person name="Clum A."/>
            <person name="Coughlan A.Y."/>
            <person name="Deshpande S."/>
            <person name="Douglass A.P."/>
            <person name="Hanson S.J."/>
            <person name="Klenk H.-P."/>
            <person name="Labutti K."/>
            <person name="Lapidus A."/>
            <person name="Lindquist E."/>
            <person name="Lipzen A."/>
            <person name="Meier-Kolthoff J.P."/>
            <person name="Ohm R.A."/>
            <person name="Otillar R.P."/>
            <person name="Pangilinan J."/>
            <person name="Peng Y."/>
            <person name="Rokas A."/>
            <person name="Rosa C.A."/>
            <person name="Scheuner C."/>
            <person name="Sibirny A.A."/>
            <person name="Slot J.C."/>
            <person name="Stielow J.B."/>
            <person name="Sun H."/>
            <person name="Kurtzman C.P."/>
            <person name="Blackwell M."/>
            <person name="Grigoriev I.V."/>
            <person name="Jeffries T.W."/>
        </authorList>
    </citation>
    <scope>NUCLEOTIDE SEQUENCE [LARGE SCALE GENOMIC DNA]</scope>
    <source>
        <strain evidence="4">NRRL Y-12698</strain>
    </source>
</reference>
<dbReference type="InterPro" id="IPR019436">
    <property type="entry name" value="Say1-like"/>
</dbReference>
<evidence type="ECO:0000313" key="3">
    <source>
        <dbReference type="EMBL" id="ODQ77140.1"/>
    </source>
</evidence>
<dbReference type="STRING" id="984486.A0A1E3QHN0"/>
<evidence type="ECO:0000256" key="2">
    <source>
        <dbReference type="SAM" id="SignalP"/>
    </source>
</evidence>
<evidence type="ECO:0000313" key="4">
    <source>
        <dbReference type="Proteomes" id="UP000094336"/>
    </source>
</evidence>
<name>A0A1E3QHN0_9ASCO</name>
<dbReference type="AlphaFoldDB" id="A0A1E3QHN0"/>
<keyword evidence="4" id="KW-1185">Reference proteome</keyword>
<keyword evidence="2" id="KW-0732">Signal</keyword>
<dbReference type="SUPFAM" id="SSF53474">
    <property type="entry name" value="alpha/beta-Hydrolases"/>
    <property type="match status" value="1"/>
</dbReference>
<dbReference type="Proteomes" id="UP000094336">
    <property type="component" value="Unassembled WGS sequence"/>
</dbReference>
<protein>
    <recommendedName>
        <fullName evidence="5">Alpha/beta hydrolase fold-3 domain-containing protein</fullName>
    </recommendedName>
</protein>
<proteinExistence type="predicted"/>
<feature type="signal peptide" evidence="2">
    <location>
        <begin position="1"/>
        <end position="20"/>
    </location>
</feature>
<dbReference type="GO" id="GO:0016787">
    <property type="term" value="F:hydrolase activity"/>
    <property type="evidence" value="ECO:0007669"/>
    <property type="project" value="UniProtKB-KW"/>
</dbReference>
<evidence type="ECO:0000256" key="1">
    <source>
        <dbReference type="ARBA" id="ARBA00022801"/>
    </source>
</evidence>
<sequence>MLSLKFIASCLLLFPKIVQQLAFHFTVGSNIRCLDVRTLLRCVLVNHALNYAKPYDLFLASERWNTLPNTLAKAKKAIEHERGYRPLPNYGKPYLNNGLGHATWIVEAPDRKPSDPIIFYLHGGGFFFPTFDSQVKALTYIYRGLLNDRLSILLVDYSITPEAKYPVALNQTAYIYNQLAVKEGNTNITILGDSAGGNLAIVLMKHIKTPIEAIITTIPPEYKPQAAILVSPATCLVPKLKGSFVTNAKSDILSFNTLVLVAKMYHPDEKLRKTLPLSPLYSEPSDWDGVFPEKLLVIAGEKEVPIDDILAFTRVAKIKESDVSIEPNGWHDEFMFYTHNYHFYAKTWSYHKICEFLRKT</sequence>